<evidence type="ECO:0000256" key="1">
    <source>
        <dbReference type="SAM" id="SignalP"/>
    </source>
</evidence>
<dbReference type="Proteomes" id="UP000471501">
    <property type="component" value="Unassembled WGS sequence"/>
</dbReference>
<keyword evidence="3" id="KW-1185">Reference proteome</keyword>
<keyword evidence="1" id="KW-0732">Signal</keyword>
<name>A0A6I4NFZ7_9FLAO</name>
<dbReference type="AlphaFoldDB" id="A0A6I4NFZ7"/>
<evidence type="ECO:0008006" key="4">
    <source>
        <dbReference type="Google" id="ProtNLM"/>
    </source>
</evidence>
<comment type="caution">
    <text evidence="2">The sequence shown here is derived from an EMBL/GenBank/DDBJ whole genome shotgun (WGS) entry which is preliminary data.</text>
</comment>
<dbReference type="InterPro" id="IPR043176">
    <property type="entry name" value="NlpE_N_sf"/>
</dbReference>
<evidence type="ECO:0000313" key="3">
    <source>
        <dbReference type="Proteomes" id="UP000471501"/>
    </source>
</evidence>
<evidence type="ECO:0000313" key="2">
    <source>
        <dbReference type="EMBL" id="MWB92833.1"/>
    </source>
</evidence>
<gene>
    <name evidence="2" type="ORF">GON26_00490</name>
</gene>
<organism evidence="2 3">
    <name type="scientific">Flavobacterium hydrocarbonoxydans</name>
    <dbReference type="NCBI Taxonomy" id="2683249"/>
    <lineage>
        <taxon>Bacteria</taxon>
        <taxon>Pseudomonadati</taxon>
        <taxon>Bacteroidota</taxon>
        <taxon>Flavobacteriia</taxon>
        <taxon>Flavobacteriales</taxon>
        <taxon>Flavobacteriaceae</taxon>
        <taxon>Flavobacterium</taxon>
    </lineage>
</organism>
<dbReference type="EMBL" id="WSTB01000001">
    <property type="protein sequence ID" value="MWB92833.1"/>
    <property type="molecule type" value="Genomic_DNA"/>
</dbReference>
<feature type="chain" id="PRO_5026240776" description="Copper resistance protein NlpE" evidence="1">
    <location>
        <begin position="19"/>
        <end position="143"/>
    </location>
</feature>
<feature type="signal peptide" evidence="1">
    <location>
        <begin position="1"/>
        <end position="18"/>
    </location>
</feature>
<proteinExistence type="predicted"/>
<sequence>MKTLLTFFILISNLTLFAQENKVAGDYAFTPESKDGNRIEYKLTLNQDGTFECYYHKYIKEGIPPDTHHYGKGTWKIKDNLVSFFSDKQKDIDEKHTMNFTNSVARFVTKSPRDKSDKIIKIKLQFLESDIFWIKPIGLFKIE</sequence>
<protein>
    <recommendedName>
        <fullName evidence="4">Copper resistance protein NlpE</fullName>
    </recommendedName>
</protein>
<dbReference type="Gene3D" id="2.40.128.300">
    <property type="match status" value="1"/>
</dbReference>
<reference evidence="2 3" key="1">
    <citation type="submission" date="2019-12" db="EMBL/GenBank/DDBJ databases">
        <authorList>
            <person name="Kim Y.S."/>
        </authorList>
    </citation>
    <scope>NUCLEOTIDE SEQUENCE [LARGE SCALE GENOMIC DNA]</scope>
    <source>
        <strain evidence="2 3">GA093</strain>
    </source>
</reference>
<dbReference type="RefSeq" id="WP_160372781.1">
    <property type="nucleotide sequence ID" value="NZ_WSTB01000001.1"/>
</dbReference>
<accession>A0A6I4NFZ7</accession>